<dbReference type="AlphaFoldDB" id="A0AAD7CJG3"/>
<evidence type="ECO:0000313" key="2">
    <source>
        <dbReference type="Proteomes" id="UP001221142"/>
    </source>
</evidence>
<comment type="caution">
    <text evidence="1">The sequence shown here is derived from an EMBL/GenBank/DDBJ whole genome shotgun (WGS) entry which is preliminary data.</text>
</comment>
<dbReference type="EMBL" id="JARKIF010000001">
    <property type="protein sequence ID" value="KAJ7650493.1"/>
    <property type="molecule type" value="Genomic_DNA"/>
</dbReference>
<protein>
    <submittedName>
        <fullName evidence="1">Uncharacterized protein</fullName>
    </submittedName>
</protein>
<sequence length="265" mass="29726">MDTRNCALIQSILRNLYNERQSLRIPVKYSSIYFLSQKNLLTYTHTPGGRTTNFFFRRAMVHTHLGLGSVSGAQHCKRADKAGLSIGRHSIAMGNNEPLDIIDELRTDIAALREGLNSLHGLLADAGAALVPRILAALSQGLRQIFKTLVSAGAEFTARIEVQLEKTLKVPSVWPTPKNVDSALRSWKWSVARNNQSCKTRWCRLVENADALSRRISDLLKEKNALTDALVQERQIWQMRNLLAIDFTFTARLGSPVMSRFAIQI</sequence>
<name>A0AAD7CJG3_9AGAR</name>
<accession>A0AAD7CJG3</accession>
<reference evidence="1" key="1">
    <citation type="submission" date="2023-03" db="EMBL/GenBank/DDBJ databases">
        <title>Massive genome expansion in bonnet fungi (Mycena s.s.) driven by repeated elements and novel gene families across ecological guilds.</title>
        <authorList>
            <consortium name="Lawrence Berkeley National Laboratory"/>
            <person name="Harder C.B."/>
            <person name="Miyauchi S."/>
            <person name="Viragh M."/>
            <person name="Kuo A."/>
            <person name="Thoen E."/>
            <person name="Andreopoulos B."/>
            <person name="Lu D."/>
            <person name="Skrede I."/>
            <person name="Drula E."/>
            <person name="Henrissat B."/>
            <person name="Morin E."/>
            <person name="Kohler A."/>
            <person name="Barry K."/>
            <person name="LaButti K."/>
            <person name="Morin E."/>
            <person name="Salamov A."/>
            <person name="Lipzen A."/>
            <person name="Mereny Z."/>
            <person name="Hegedus B."/>
            <person name="Baldrian P."/>
            <person name="Stursova M."/>
            <person name="Weitz H."/>
            <person name="Taylor A."/>
            <person name="Grigoriev I.V."/>
            <person name="Nagy L.G."/>
            <person name="Martin F."/>
            <person name="Kauserud H."/>
        </authorList>
    </citation>
    <scope>NUCLEOTIDE SEQUENCE</scope>
    <source>
        <strain evidence="1">9284</strain>
    </source>
</reference>
<proteinExistence type="predicted"/>
<dbReference type="Proteomes" id="UP001221142">
    <property type="component" value="Unassembled WGS sequence"/>
</dbReference>
<evidence type="ECO:0000313" key="1">
    <source>
        <dbReference type="EMBL" id="KAJ7650493.1"/>
    </source>
</evidence>
<gene>
    <name evidence="1" type="ORF">FB45DRAFT_859255</name>
</gene>
<organism evidence="1 2">
    <name type="scientific">Roridomyces roridus</name>
    <dbReference type="NCBI Taxonomy" id="1738132"/>
    <lineage>
        <taxon>Eukaryota</taxon>
        <taxon>Fungi</taxon>
        <taxon>Dikarya</taxon>
        <taxon>Basidiomycota</taxon>
        <taxon>Agaricomycotina</taxon>
        <taxon>Agaricomycetes</taxon>
        <taxon>Agaricomycetidae</taxon>
        <taxon>Agaricales</taxon>
        <taxon>Marasmiineae</taxon>
        <taxon>Mycenaceae</taxon>
        <taxon>Roridomyces</taxon>
    </lineage>
</organism>
<keyword evidence="2" id="KW-1185">Reference proteome</keyword>